<feature type="region of interest" description="Disordered" evidence="5">
    <location>
        <begin position="64"/>
        <end position="88"/>
    </location>
</feature>
<evidence type="ECO:0000256" key="2">
    <source>
        <dbReference type="ARBA" id="ARBA00022723"/>
    </source>
</evidence>
<dbReference type="PROSITE" id="PS51144">
    <property type="entry name" value="ALPHA_CA_2"/>
    <property type="match status" value="1"/>
</dbReference>
<dbReference type="KEGG" id="phu:Phum_PHUM306670"/>
<feature type="region of interest" description="Disordered" evidence="5">
    <location>
        <begin position="358"/>
        <end position="382"/>
    </location>
</feature>
<feature type="compositionally biased region" description="Low complexity" evidence="5">
    <location>
        <begin position="1352"/>
        <end position="1369"/>
    </location>
</feature>
<feature type="compositionally biased region" description="Low complexity" evidence="5">
    <location>
        <begin position="680"/>
        <end position="692"/>
    </location>
</feature>
<feature type="region of interest" description="Disordered" evidence="5">
    <location>
        <begin position="1340"/>
        <end position="1401"/>
    </location>
</feature>
<dbReference type="GO" id="GO:0004089">
    <property type="term" value="F:carbonate dehydratase activity"/>
    <property type="evidence" value="ECO:0007669"/>
    <property type="project" value="UniProtKB-UniRule"/>
</dbReference>
<feature type="compositionally biased region" description="Low complexity" evidence="5">
    <location>
        <begin position="862"/>
        <end position="896"/>
    </location>
</feature>
<feature type="region of interest" description="Disordered" evidence="5">
    <location>
        <begin position="1292"/>
        <end position="1312"/>
    </location>
</feature>
<feature type="compositionally biased region" description="Polar residues" evidence="5">
    <location>
        <begin position="627"/>
        <end position="657"/>
    </location>
</feature>
<feature type="compositionally biased region" description="Low complexity" evidence="5">
    <location>
        <begin position="1382"/>
        <end position="1397"/>
    </location>
</feature>
<comment type="cofactor">
    <cofactor evidence="4">
        <name>Zn(2+)</name>
        <dbReference type="ChEBI" id="CHEBI:29105"/>
    </cofactor>
</comment>
<evidence type="ECO:0000313" key="9">
    <source>
        <dbReference type="Proteomes" id="UP000009046"/>
    </source>
</evidence>
<dbReference type="PROSITE" id="PS00162">
    <property type="entry name" value="ALPHA_CA_1"/>
    <property type="match status" value="1"/>
</dbReference>
<dbReference type="OrthoDB" id="429145at2759"/>
<evidence type="ECO:0000256" key="4">
    <source>
        <dbReference type="RuleBase" id="RU367011"/>
    </source>
</evidence>
<accession>E0VMA0</accession>
<dbReference type="VEuPathDB" id="VectorBase:PHUM306670"/>
<reference evidence="8" key="3">
    <citation type="submission" date="2021-02" db="UniProtKB">
        <authorList>
            <consortium name="EnsemblMetazoa"/>
        </authorList>
    </citation>
    <scope>IDENTIFICATION</scope>
    <source>
        <strain evidence="8">USDA</strain>
    </source>
</reference>
<feature type="compositionally biased region" description="Pro residues" evidence="5">
    <location>
        <begin position="782"/>
        <end position="801"/>
    </location>
</feature>
<dbReference type="EMBL" id="AAZO01003562">
    <property type="status" value="NOT_ANNOTATED_CDS"/>
    <property type="molecule type" value="Genomic_DNA"/>
</dbReference>
<dbReference type="Pfam" id="PF00194">
    <property type="entry name" value="Carb_anhydrase"/>
    <property type="match status" value="1"/>
</dbReference>
<feature type="compositionally biased region" description="Low complexity" evidence="5">
    <location>
        <begin position="699"/>
        <end position="732"/>
    </location>
</feature>
<dbReference type="SUPFAM" id="SSF51069">
    <property type="entry name" value="Carbonic anhydrase"/>
    <property type="match status" value="1"/>
</dbReference>
<feature type="compositionally biased region" description="Basic and acidic residues" evidence="5">
    <location>
        <begin position="1292"/>
        <end position="1301"/>
    </location>
</feature>
<dbReference type="Gene3D" id="3.10.200.10">
    <property type="entry name" value="Alpha carbonic anhydrase"/>
    <property type="match status" value="1"/>
</dbReference>
<dbReference type="GeneID" id="8239187"/>
<dbReference type="InParanoid" id="E0VMA0"/>
<feature type="region of interest" description="Disordered" evidence="5">
    <location>
        <begin position="511"/>
        <end position="732"/>
    </location>
</feature>
<evidence type="ECO:0000256" key="1">
    <source>
        <dbReference type="ARBA" id="ARBA00010718"/>
    </source>
</evidence>
<feature type="compositionally biased region" description="Polar residues" evidence="5">
    <location>
        <begin position="756"/>
        <end position="769"/>
    </location>
</feature>
<gene>
    <name evidence="8" type="primary">8239187</name>
    <name evidence="7" type="ORF">Phum_PHUM306670</name>
</gene>
<dbReference type="HOGENOM" id="CLU_237567_0_0_1"/>
<keyword evidence="9" id="KW-1185">Reference proteome</keyword>
<organism>
    <name type="scientific">Pediculus humanus subsp. corporis</name>
    <name type="common">Body louse</name>
    <dbReference type="NCBI Taxonomy" id="121224"/>
    <lineage>
        <taxon>Eukaryota</taxon>
        <taxon>Metazoa</taxon>
        <taxon>Ecdysozoa</taxon>
        <taxon>Arthropoda</taxon>
        <taxon>Hexapoda</taxon>
        <taxon>Insecta</taxon>
        <taxon>Pterygota</taxon>
        <taxon>Neoptera</taxon>
        <taxon>Paraneoptera</taxon>
        <taxon>Psocodea</taxon>
        <taxon>Troctomorpha</taxon>
        <taxon>Phthiraptera</taxon>
        <taxon>Anoplura</taxon>
        <taxon>Pediculidae</taxon>
        <taxon>Pediculus</taxon>
    </lineage>
</organism>
<dbReference type="RefSeq" id="XP_002427244.1">
    <property type="nucleotide sequence ID" value="XM_002427199.1"/>
</dbReference>
<feature type="compositionally biased region" description="Low complexity" evidence="5">
    <location>
        <begin position="571"/>
        <end position="626"/>
    </location>
</feature>
<dbReference type="Proteomes" id="UP000009046">
    <property type="component" value="Unassembled WGS sequence"/>
</dbReference>
<dbReference type="GO" id="GO:0005737">
    <property type="term" value="C:cytoplasm"/>
    <property type="evidence" value="ECO:0007669"/>
    <property type="project" value="TreeGrafter"/>
</dbReference>
<feature type="compositionally biased region" description="Low complexity" evidence="5">
    <location>
        <begin position="553"/>
        <end position="563"/>
    </location>
</feature>
<dbReference type="OMA" id="PATMQPC"/>
<name>E0VMA0_PEDHC</name>
<reference evidence="7" key="2">
    <citation type="submission" date="2007-04" db="EMBL/GenBank/DDBJ databases">
        <title>The genome of the human body louse.</title>
        <authorList>
            <consortium name="The Human Body Louse Genome Consortium"/>
            <person name="Kirkness E."/>
            <person name="Walenz B."/>
            <person name="Hass B."/>
            <person name="Bruggner R."/>
            <person name="Strausberg R."/>
        </authorList>
    </citation>
    <scope>NUCLEOTIDE SEQUENCE</scope>
    <source>
        <strain evidence="7">USDA</strain>
    </source>
</reference>
<dbReference type="InterPro" id="IPR036398">
    <property type="entry name" value="CA_dom_sf"/>
</dbReference>
<evidence type="ECO:0000256" key="5">
    <source>
        <dbReference type="SAM" id="MobiDB-lite"/>
    </source>
</evidence>
<dbReference type="CDD" id="cd00326">
    <property type="entry name" value="alpha_CA"/>
    <property type="match status" value="1"/>
</dbReference>
<dbReference type="eggNOG" id="KOG0382">
    <property type="taxonomic scope" value="Eukaryota"/>
</dbReference>
<keyword evidence="4 7" id="KW-0456">Lyase</keyword>
<evidence type="ECO:0000259" key="6">
    <source>
        <dbReference type="PROSITE" id="PS51144"/>
    </source>
</evidence>
<feature type="compositionally biased region" description="Low complexity" evidence="5">
    <location>
        <begin position="452"/>
        <end position="469"/>
    </location>
</feature>
<feature type="compositionally biased region" description="Low complexity" evidence="5">
    <location>
        <begin position="958"/>
        <end position="969"/>
    </location>
</feature>
<keyword evidence="2 4" id="KW-0479">Metal-binding</keyword>
<feature type="domain" description="Alpha-carbonic anhydrase" evidence="6">
    <location>
        <begin position="62"/>
        <end position="314"/>
    </location>
</feature>
<comment type="similarity">
    <text evidence="1 4">Belongs to the alpha-carbonic anhydrase family.</text>
</comment>
<feature type="compositionally biased region" description="Pro residues" evidence="5">
    <location>
        <begin position="831"/>
        <end position="842"/>
    </location>
</feature>
<evidence type="ECO:0000313" key="8">
    <source>
        <dbReference type="EnsemblMetazoa" id="PHUM306670-PA"/>
    </source>
</evidence>
<feature type="compositionally biased region" description="Pro residues" evidence="5">
    <location>
        <begin position="928"/>
        <end position="938"/>
    </location>
</feature>
<protein>
    <recommendedName>
        <fullName evidence="4">Carbonic anhydrase</fullName>
        <ecNumber evidence="4">4.2.1.1</ecNumber>
    </recommendedName>
</protein>
<dbReference type="CTD" id="8239187"/>
<dbReference type="InterPro" id="IPR023561">
    <property type="entry name" value="Carbonic_anhydrase_a-class"/>
</dbReference>
<dbReference type="InterPro" id="IPR001148">
    <property type="entry name" value="CA_dom"/>
</dbReference>
<dbReference type="InterPro" id="IPR018338">
    <property type="entry name" value="Carbonic_anhydrase_a-class_CS"/>
</dbReference>
<dbReference type="PANTHER" id="PTHR18952:SF233">
    <property type="entry name" value="CARBONIC ANHYDRASE 14"/>
    <property type="match status" value="1"/>
</dbReference>
<sequence length="1823" mass="201658">MRESNFYVKNQNCDCDHGNQYHTNCYNNKEQNEQLFLSEEEDIGEFSLDESSSLGSIYDSRYSSPYTKRHHPNNLSRRKKTNDPPVEINDSSLSYIDLPPFYWSGYETQANNLSLKNTGKTLAISGTWTQGKPFVTGGPLSGTYIFSHIHFHCPSEHQLNGVRYPLEMHVVHYKTTYLTQERAMYEKDGTIVFVSETPSTSLSQVTKLASYVDTVDSSVQLPQLALNQLFTPFRSNYYLYSGSIRTEKNSYLLQWFIYRKIASATMFEVNNLLKILDAIKKPSGFTRMKPQNGDVFCVEQEDPPKSDKNVIGFQPLPTLPCLPSGPISRPLPTQTCSSSQQTLPPTVFTFSPLSSLNPKSCSQLQTQQSPSPSNLQPTSLQSKPSSAHVQLCISHQQSYSCHSQPSTLQPKSCSHIKPSYSLPFQSSLNQQTSPYSQTFSSQGQTCFSDLKSSSFSPQPSSVQSQPTSSPLQSCFSHPHPCTSYQQPCSSCKQPCSSCKQPCSSQPQPCSSHPQLYSSNPQPQPCPTHSQAYSSNPQPQSISSNPQALSQPCSSHPQPYSSNPQPQPPSSKPQSQPCPSHSQAYSSNPQSQSQPCSSDPQPYASNPQPQQTSSNPQSQPCSSRPQTYSLNPQSQSYSSNTQPQATSSYVQPEPCSSNPQSYSSNLQSTSSNPQPRPCSSPPQSYSSNLQSQPTSSNSMPQPCSSPSRSQPCSSSLKSQPCSSSSKPQPCLSSPKPKICFSNLQSTSFSSQASCSNPAPQGSQMSCQQVFSHFRLPSLSSPQQPCPSPQPCPPQQPCAPQQPPLTSSQSPCLLPQNSSVLSKPPCSSTSSPRPLPPASPPEPPCQTSQPSALPPDSLCSQSQPPVSAEASSCSSSRPPVSAQESSSSQPSSQTSKSPCQQLFFPFRFRNLTSKPPYPIPSLFCQKSYSPPSPPNPPNPPEPEESCPKEPNPCSTPLQNSSFCSSGSTSLSKKSGVIFPPFRFNLFKCKSDSCAASDDLKASNADKGVQNCPDIDTNLVQTSESDNKKDYCEEDTDSYVTTKQYPCTNEQPTTTPCPYPSEPATSEPCPHTIMSDTSKPCSCRKEPDTSEPCPHTIMPDTSKPCSCRKEPDTSKPCSCRKEPDTSEPCSCTKEPATMQPCPHTNVPPTSKPCPHTKEPAGSQPCTCGKEPATMQPCPHTKEPAGSQPCTCGKGPATMQPCPHTNVPPTSKPCPHTKEPAGSQPCTCGKESATDDSCSHTHIIIKSDPCPHKNEPVSRDYYNAKQKDDCYYSDKKKKSKDGKDGKDGDEVKTIFKKKQNSEKEGAALGNSTTPNKNLQVNYLLSPNNIADCFSKVVKIEGPHEISGGTKKKLKENNSNSNNHNNTNESTFKNSFKTLSRTKQPDKTSISNLKTSTSSTNDNKTKPKEFSLMTEHFFRIDKKNVKSQTWAFQEYHVKIKYDSRTLQEYNGSLTPEQLTHGKFRKSLLVPKGQSSMNLPIKLADCTVNKKQLNEICVKTKYLISEKDFVNNFIYRKRSNDTRTSLDVGTQYSKYDVNKRLSKTVTSDYNILIKNPSNFIRSGKQNLRLTESVDNISSDSMATQDLKDLFKIDEKKYCEGNRCCEKSVQNDDKKINFKEFLFGTDSRLKKFKEEEKEENSKVLIKNSTFLKENNNNNRDKMIRKNDEEREIRDTVMNKRKSLKCMRNNDSSFTVEKSEKSIGTSLSFDKKIKMDCKSIQCMSIGNIKAKFSKDSLERLKENQKVFIGKKTIDCESENIIKTEYYDNKNDLTAAKSKSLVNLNSKIIVVPVRVKSFSNIEIVLVEHDQVVKNLNTCDDDKYVPGVNCCCK</sequence>
<feature type="region of interest" description="Disordered" evidence="5">
    <location>
        <begin position="920"/>
        <end position="969"/>
    </location>
</feature>
<dbReference type="EMBL" id="DS235305">
    <property type="protein sequence ID" value="EEB14506.1"/>
    <property type="molecule type" value="Genomic_DNA"/>
</dbReference>
<dbReference type="SMART" id="SM01057">
    <property type="entry name" value="Carb_anhydrase"/>
    <property type="match status" value="1"/>
</dbReference>
<feature type="compositionally biased region" description="Basic residues" evidence="5">
    <location>
        <begin position="67"/>
        <end position="80"/>
    </location>
</feature>
<comment type="catalytic activity">
    <reaction evidence="4">
        <text>hydrogencarbonate + H(+) = CO2 + H2O</text>
        <dbReference type="Rhea" id="RHEA:10748"/>
        <dbReference type="ChEBI" id="CHEBI:15377"/>
        <dbReference type="ChEBI" id="CHEBI:15378"/>
        <dbReference type="ChEBI" id="CHEBI:16526"/>
        <dbReference type="ChEBI" id="CHEBI:17544"/>
        <dbReference type="EC" id="4.2.1.1"/>
    </reaction>
</comment>
<feature type="compositionally biased region" description="Low complexity" evidence="5">
    <location>
        <begin position="802"/>
        <end position="830"/>
    </location>
</feature>
<feature type="compositionally biased region" description="Low complexity" evidence="5">
    <location>
        <begin position="362"/>
        <end position="382"/>
    </location>
</feature>
<feature type="region of interest" description="Disordered" evidence="5">
    <location>
        <begin position="747"/>
        <end position="896"/>
    </location>
</feature>
<feature type="compositionally biased region" description="Polar residues" evidence="5">
    <location>
        <begin position="512"/>
        <end position="532"/>
    </location>
</feature>
<feature type="region of interest" description="Disordered" evidence="5">
    <location>
        <begin position="450"/>
        <end position="469"/>
    </location>
</feature>
<dbReference type="STRING" id="121224.E0VMA0"/>
<evidence type="ECO:0000313" key="7">
    <source>
        <dbReference type="EMBL" id="EEB14506.1"/>
    </source>
</evidence>
<dbReference type="GO" id="GO:0008270">
    <property type="term" value="F:zinc ion binding"/>
    <property type="evidence" value="ECO:0007669"/>
    <property type="project" value="UniProtKB-UniRule"/>
</dbReference>
<evidence type="ECO:0000256" key="3">
    <source>
        <dbReference type="ARBA" id="ARBA00022833"/>
    </source>
</evidence>
<feature type="compositionally biased region" description="Low complexity" evidence="5">
    <location>
        <begin position="658"/>
        <end position="672"/>
    </location>
</feature>
<dbReference type="PANTHER" id="PTHR18952">
    <property type="entry name" value="CARBONIC ANHYDRASE"/>
    <property type="match status" value="1"/>
</dbReference>
<reference evidence="7" key="1">
    <citation type="submission" date="2007-04" db="EMBL/GenBank/DDBJ databases">
        <title>Annotation of Pediculus humanus corporis strain USDA.</title>
        <authorList>
            <person name="Kirkness E."/>
            <person name="Hannick L."/>
            <person name="Hass B."/>
            <person name="Bruggner R."/>
            <person name="Lawson D."/>
            <person name="Bidwell S."/>
            <person name="Joardar V."/>
            <person name="Caler E."/>
            <person name="Walenz B."/>
            <person name="Inman J."/>
            <person name="Schobel S."/>
            <person name="Galinsky K."/>
            <person name="Amedeo P."/>
            <person name="Strausberg R."/>
        </authorList>
    </citation>
    <scope>NUCLEOTIDE SEQUENCE</scope>
    <source>
        <strain evidence="7">USDA</strain>
    </source>
</reference>
<proteinExistence type="inferred from homology"/>
<feature type="compositionally biased region" description="Low complexity" evidence="5">
    <location>
        <begin position="533"/>
        <end position="546"/>
    </location>
</feature>
<comment type="function">
    <text evidence="4">Reversible hydration of carbon dioxide.</text>
</comment>
<dbReference type="EC" id="4.2.1.1" evidence="4"/>
<dbReference type="EnsemblMetazoa" id="PHUM306670-RA">
    <property type="protein sequence ID" value="PHUM306670-PA"/>
    <property type="gene ID" value="PHUM306670"/>
</dbReference>
<keyword evidence="3 4" id="KW-0862">Zinc</keyword>